<gene>
    <name evidence="2" type="ORF">PGO_000970</name>
</gene>
<keyword evidence="1" id="KW-0472">Membrane</keyword>
<dbReference type="OrthoDB" id="386729at2759"/>
<evidence type="ECO:0000313" key="2">
    <source>
        <dbReference type="EMBL" id="GAW84079.1"/>
    </source>
</evidence>
<dbReference type="RefSeq" id="XP_028546668.1">
    <property type="nucleotide sequence ID" value="XM_028690867.1"/>
</dbReference>
<proteinExistence type="predicted"/>
<dbReference type="AlphaFoldDB" id="A0A1Y1JNN8"/>
<dbReference type="EMBL" id="BDQF01000101">
    <property type="protein sequence ID" value="GAW84079.1"/>
    <property type="molecule type" value="Genomic_DNA"/>
</dbReference>
<accession>A0A1Y1JNN8</accession>
<dbReference type="Proteomes" id="UP000195521">
    <property type="component" value="Unassembled WGS sequence"/>
</dbReference>
<keyword evidence="1" id="KW-0812">Transmembrane</keyword>
<reference evidence="3" key="1">
    <citation type="submission" date="2017-04" db="EMBL/GenBank/DDBJ databases">
        <title>Plasmodium gonderi genome.</title>
        <authorList>
            <person name="Arisue N."/>
            <person name="Honma H."/>
            <person name="Kawai S."/>
            <person name="Tougan T."/>
            <person name="Tanabe K."/>
            <person name="Horii T."/>
        </authorList>
    </citation>
    <scope>NUCLEOTIDE SEQUENCE [LARGE SCALE GENOMIC DNA]</scope>
    <source>
        <strain evidence="3">ATCC 30045</strain>
    </source>
</reference>
<dbReference type="GeneID" id="39744887"/>
<protein>
    <submittedName>
        <fullName evidence="2">Variable surface protein</fullName>
    </submittedName>
</protein>
<evidence type="ECO:0000256" key="1">
    <source>
        <dbReference type="SAM" id="Phobius"/>
    </source>
</evidence>
<dbReference type="OMA" id="HEEYEAY"/>
<organism evidence="2 3">
    <name type="scientific">Plasmodium gonderi</name>
    <dbReference type="NCBI Taxonomy" id="77519"/>
    <lineage>
        <taxon>Eukaryota</taxon>
        <taxon>Sar</taxon>
        <taxon>Alveolata</taxon>
        <taxon>Apicomplexa</taxon>
        <taxon>Aconoidasida</taxon>
        <taxon>Haemosporida</taxon>
        <taxon>Plasmodiidae</taxon>
        <taxon>Plasmodium</taxon>
        <taxon>Plasmodium (Plasmodium)</taxon>
    </lineage>
</organism>
<dbReference type="InterPro" id="IPR008780">
    <property type="entry name" value="Plasmodium_Vir"/>
</dbReference>
<dbReference type="Pfam" id="PF05795">
    <property type="entry name" value="Plasmodium_Vir"/>
    <property type="match status" value="1"/>
</dbReference>
<keyword evidence="3" id="KW-1185">Reference proteome</keyword>
<name>A0A1Y1JNN8_PLAGO</name>
<comment type="caution">
    <text evidence="2">The sequence shown here is derived from an EMBL/GenBank/DDBJ whole genome shotgun (WGS) entry which is preliminary data.</text>
</comment>
<feature type="transmembrane region" description="Helical" evidence="1">
    <location>
        <begin position="306"/>
        <end position="327"/>
    </location>
</feature>
<sequence length="382" mass="45173">MRKNKLSEILKVYFGGPSLGLPSEQFYKSLDSEFFNYKPRNLWKITHEEYEAYRGICESFNKDHENDWFRKLCLVLLRYIRNANTVTDNQNNDYDDCALLNFWIYERLSLIYNNNYSIITTMFAKLQLLWNTLVSDQIYKSFFSKCNPNFHIHVKNNWRKIKELYDYCVDYQTLYKTAVNFNPNRNYIYRYLKKKAPLYKEFEKNCLHDNNNKCLEFYNKCKEYAPDHVINEIKCIIEKKSNNSHKYELDCKRELGTQSDGVLVDGGDDMLDSLDGLTVDVDLSPSIKGEDEFVGLYVNSETSKTIIILGKTFLGLTLFTILSAILYKYTPIGIQMHKPFRRKKNSINHIDGKQDVLFDYSSGSYNLNYMNGEEYYVGYHNE</sequence>
<keyword evidence="1" id="KW-1133">Transmembrane helix</keyword>
<evidence type="ECO:0000313" key="3">
    <source>
        <dbReference type="Proteomes" id="UP000195521"/>
    </source>
</evidence>